<protein>
    <submittedName>
        <fullName evidence="1">Uncharacterized protein</fullName>
    </submittedName>
</protein>
<evidence type="ECO:0000313" key="2">
    <source>
        <dbReference type="Proteomes" id="UP000188602"/>
    </source>
</evidence>
<dbReference type="Proteomes" id="UP000188602">
    <property type="component" value="Unassembled WGS sequence"/>
</dbReference>
<proteinExistence type="predicted"/>
<gene>
    <name evidence="1" type="ORF">BKL49_08775</name>
</gene>
<accession>A0A1V3JMF5</accession>
<organism evidence="1 2">
    <name type="scientific">Rodentibacter myodis</name>
    <dbReference type="NCBI Taxonomy" id="1907939"/>
    <lineage>
        <taxon>Bacteria</taxon>
        <taxon>Pseudomonadati</taxon>
        <taxon>Pseudomonadota</taxon>
        <taxon>Gammaproteobacteria</taxon>
        <taxon>Pasteurellales</taxon>
        <taxon>Pasteurellaceae</taxon>
        <taxon>Rodentibacter</taxon>
    </lineage>
</organism>
<sequence>MAELSEIKNVRLFEKYPEKIWDGGEIWGYIGVCEAWDVRAELFNDAMDIYPKLYIDMGKASFEKPFPKTKLANAKKSYANSLGFSESETIFFLIDTTLFGSVDEGAIFTDEKIYIKNLWEDPIVIKYEDLRRISVSEKEEKIIFYDYNDKEYVLSSWSGTSNYLFRLSLTQFILKYAFLLRLDKEGGEIKTESDWEAFELSILLLIAP</sequence>
<evidence type="ECO:0000313" key="1">
    <source>
        <dbReference type="EMBL" id="OOF57567.1"/>
    </source>
</evidence>
<dbReference type="AlphaFoldDB" id="A0A1V3JMF5"/>
<keyword evidence="2" id="KW-1185">Reference proteome</keyword>
<comment type="caution">
    <text evidence="1">The sequence shown here is derived from an EMBL/GenBank/DDBJ whole genome shotgun (WGS) entry which is preliminary data.</text>
</comment>
<name>A0A1V3JMF5_9PAST</name>
<reference evidence="1 2" key="1">
    <citation type="submission" date="2016-10" db="EMBL/GenBank/DDBJ databases">
        <title>Rodentibacter gen. nov. and new species.</title>
        <authorList>
            <person name="Christensen H."/>
        </authorList>
    </citation>
    <scope>NUCLEOTIDE SEQUENCE [LARGE SCALE GENOMIC DNA]</scope>
    <source>
        <strain evidence="1 2">Ac151</strain>
    </source>
</reference>
<dbReference type="RefSeq" id="WP_077424632.1">
    <property type="nucleotide sequence ID" value="NZ_MLHQ01000023.1"/>
</dbReference>
<dbReference type="EMBL" id="MLHQ01000023">
    <property type="protein sequence ID" value="OOF57567.1"/>
    <property type="molecule type" value="Genomic_DNA"/>
</dbReference>
<dbReference type="STRING" id="1907939.BKL49_08775"/>
<dbReference type="OrthoDB" id="7011389at2"/>